<proteinExistence type="predicted"/>
<feature type="region of interest" description="Disordered" evidence="1">
    <location>
        <begin position="27"/>
        <end position="51"/>
    </location>
</feature>
<accession>A0A1C5AHP7</accession>
<evidence type="ECO:0000313" key="2">
    <source>
        <dbReference type="EMBL" id="SCF44758.1"/>
    </source>
</evidence>
<dbReference type="EMBL" id="FMCU01000017">
    <property type="protein sequence ID" value="SCF44758.1"/>
    <property type="molecule type" value="Genomic_DNA"/>
</dbReference>
<sequence>MGALGIEILHPGDTAVPDGARVVTNRPAVAKPTTSPANSTSTPCAVTPHVC</sequence>
<dbReference type="AlphaFoldDB" id="A0A1C5AHP7"/>
<gene>
    <name evidence="2" type="ORF">GA0070216_11795</name>
</gene>
<dbReference type="STRING" id="121616.GA0070216_11795"/>
<protein>
    <submittedName>
        <fullName evidence="2">Uncharacterized protein</fullName>
    </submittedName>
</protein>
<feature type="compositionally biased region" description="Low complexity" evidence="1">
    <location>
        <begin position="32"/>
        <end position="43"/>
    </location>
</feature>
<dbReference type="Proteomes" id="UP000198797">
    <property type="component" value="Unassembled WGS sequence"/>
</dbReference>
<name>A0A1C5AHP7_9ACTN</name>
<evidence type="ECO:0000313" key="3">
    <source>
        <dbReference type="Proteomes" id="UP000198797"/>
    </source>
</evidence>
<reference evidence="3" key="1">
    <citation type="submission" date="2016-06" db="EMBL/GenBank/DDBJ databases">
        <authorList>
            <person name="Varghese N."/>
            <person name="Submissions Spin"/>
        </authorList>
    </citation>
    <scope>NUCLEOTIDE SEQUENCE [LARGE SCALE GENOMIC DNA]</scope>
    <source>
        <strain evidence="3">DSM 44100</strain>
    </source>
</reference>
<organism evidence="2 3">
    <name type="scientific">Micromonospora matsumotoense</name>
    <dbReference type="NCBI Taxonomy" id="121616"/>
    <lineage>
        <taxon>Bacteria</taxon>
        <taxon>Bacillati</taxon>
        <taxon>Actinomycetota</taxon>
        <taxon>Actinomycetes</taxon>
        <taxon>Micromonosporales</taxon>
        <taxon>Micromonosporaceae</taxon>
        <taxon>Micromonospora</taxon>
    </lineage>
</organism>
<evidence type="ECO:0000256" key="1">
    <source>
        <dbReference type="SAM" id="MobiDB-lite"/>
    </source>
</evidence>
<keyword evidence="3" id="KW-1185">Reference proteome</keyword>